<dbReference type="RefSeq" id="WP_380250170.1">
    <property type="nucleotide sequence ID" value="NZ_JBHUII010000004.1"/>
</dbReference>
<evidence type="ECO:0000256" key="1">
    <source>
        <dbReference type="SAM" id="SignalP"/>
    </source>
</evidence>
<accession>A0ABW5BJB7</accession>
<feature type="signal peptide" evidence="1">
    <location>
        <begin position="1"/>
        <end position="29"/>
    </location>
</feature>
<organism evidence="2 3">
    <name type="scientific">Kiloniella antarctica</name>
    <dbReference type="NCBI Taxonomy" id="1550907"/>
    <lineage>
        <taxon>Bacteria</taxon>
        <taxon>Pseudomonadati</taxon>
        <taxon>Pseudomonadota</taxon>
        <taxon>Alphaproteobacteria</taxon>
        <taxon>Rhodospirillales</taxon>
        <taxon>Kiloniellaceae</taxon>
        <taxon>Kiloniella</taxon>
    </lineage>
</organism>
<keyword evidence="3" id="KW-1185">Reference proteome</keyword>
<comment type="caution">
    <text evidence="2">The sequence shown here is derived from an EMBL/GenBank/DDBJ whole genome shotgun (WGS) entry which is preliminary data.</text>
</comment>
<reference evidence="3" key="1">
    <citation type="journal article" date="2019" name="Int. J. Syst. Evol. Microbiol.">
        <title>The Global Catalogue of Microorganisms (GCM) 10K type strain sequencing project: providing services to taxonomists for standard genome sequencing and annotation.</title>
        <authorList>
            <consortium name="The Broad Institute Genomics Platform"/>
            <consortium name="The Broad Institute Genome Sequencing Center for Infectious Disease"/>
            <person name="Wu L."/>
            <person name="Ma J."/>
        </authorList>
    </citation>
    <scope>NUCLEOTIDE SEQUENCE [LARGE SCALE GENOMIC DNA]</scope>
    <source>
        <strain evidence="3">CGMCC 4.7192</strain>
    </source>
</reference>
<sequence length="303" mass="35829">MMILKFCNLSTISTFLLMLSVYLHSVVHAENTGSTDAIVYSISGKVLNVSQLVTLISKEELEVTDSSLDNVIDISNEHIDRYPWNFSRFKNSCAFTSDNFLYESYGPFLDIDEAFRKKHLRFEMQLCIRKIFRYSETVMLYSTQQNVVEEEVISRAISCGYDNSDVFEQFARVVMYLGFNHLQNIDYFICGKSKTGLLTNIESILGIQVSHYFYYIEVFGSRDLADKYLVYEQKIMNNRIREEEEYLKTPEGQAFAKDLEWFDEYLGFREELRQRWRASERLAKERFEEDLIEDQKKKKMRDE</sequence>
<evidence type="ECO:0000313" key="3">
    <source>
        <dbReference type="Proteomes" id="UP001597294"/>
    </source>
</evidence>
<evidence type="ECO:0000313" key="2">
    <source>
        <dbReference type="EMBL" id="MFD2205500.1"/>
    </source>
</evidence>
<gene>
    <name evidence="2" type="ORF">ACFSKO_07765</name>
</gene>
<name>A0ABW5BJB7_9PROT</name>
<keyword evidence="1" id="KW-0732">Signal</keyword>
<feature type="chain" id="PRO_5045104444" evidence="1">
    <location>
        <begin position="30"/>
        <end position="303"/>
    </location>
</feature>
<dbReference type="Proteomes" id="UP001597294">
    <property type="component" value="Unassembled WGS sequence"/>
</dbReference>
<dbReference type="EMBL" id="JBHUII010000004">
    <property type="protein sequence ID" value="MFD2205500.1"/>
    <property type="molecule type" value="Genomic_DNA"/>
</dbReference>
<proteinExistence type="predicted"/>
<protein>
    <submittedName>
        <fullName evidence="2">Uncharacterized protein</fullName>
    </submittedName>
</protein>